<accession>A0A410DXT3</accession>
<dbReference type="RefSeq" id="WP_128214529.1">
    <property type="nucleotide sequence ID" value="NZ_CP025746.1"/>
</dbReference>
<dbReference type="EMBL" id="CP025746">
    <property type="protein sequence ID" value="QAA33808.1"/>
    <property type="molecule type" value="Genomic_DNA"/>
</dbReference>
<keyword evidence="2" id="KW-1185">Reference proteome</keyword>
<dbReference type="AlphaFoldDB" id="A0A410DXT3"/>
<proteinExistence type="predicted"/>
<evidence type="ECO:0000313" key="2">
    <source>
        <dbReference type="Proteomes" id="UP000286268"/>
    </source>
</evidence>
<reference evidence="1 2" key="1">
    <citation type="submission" date="2018-01" db="EMBL/GenBank/DDBJ databases">
        <title>Genome Sequencing and Assembly of Anaerobacter polyendosporus strain CT4.</title>
        <authorList>
            <person name="Tachaapaikoon C."/>
            <person name="Sutheeworapong S."/>
            <person name="Jenjaroenpun P."/>
            <person name="Wongsurawat T."/>
            <person name="Nookeaw I."/>
            <person name="Cheawchanlertfa P."/>
            <person name="Kosugi A."/>
            <person name="Cheevadhanarak S."/>
            <person name="Ratanakhanokchai K."/>
        </authorList>
    </citation>
    <scope>NUCLEOTIDE SEQUENCE [LARGE SCALE GENOMIC DNA]</scope>
    <source>
        <strain evidence="1 2">CT4</strain>
    </source>
</reference>
<dbReference type="KEGG" id="cmah:C1I91_20440"/>
<evidence type="ECO:0000313" key="1">
    <source>
        <dbReference type="EMBL" id="QAA33808.1"/>
    </source>
</evidence>
<sequence length="117" mass="13910">MKSEIILKEIEKCNYWDMGVDELAISSYFDEVSISFFNEKNVTYKFSNCYKIISEHCMDFDKIGYDENGERNLPPYFLQNISIQEIEINNRMLYKVVIDMHPLDIEIWCKDISVISN</sequence>
<dbReference type="OrthoDB" id="2081780at2"/>
<organism evidence="1 2">
    <name type="scientific">Clostridium manihotivorum</name>
    <dbReference type="NCBI Taxonomy" id="2320868"/>
    <lineage>
        <taxon>Bacteria</taxon>
        <taxon>Bacillati</taxon>
        <taxon>Bacillota</taxon>
        <taxon>Clostridia</taxon>
        <taxon>Eubacteriales</taxon>
        <taxon>Clostridiaceae</taxon>
        <taxon>Clostridium</taxon>
    </lineage>
</organism>
<gene>
    <name evidence="1" type="ORF">C1I91_20440</name>
</gene>
<name>A0A410DXT3_9CLOT</name>
<dbReference type="Proteomes" id="UP000286268">
    <property type="component" value="Chromosome"/>
</dbReference>
<protein>
    <submittedName>
        <fullName evidence="1">Uncharacterized protein</fullName>
    </submittedName>
</protein>